<dbReference type="PANTHER" id="PTHR12110:SF53">
    <property type="entry name" value="BLR5974 PROTEIN"/>
    <property type="match status" value="1"/>
</dbReference>
<dbReference type="Proteomes" id="UP000250369">
    <property type="component" value="Unassembled WGS sequence"/>
</dbReference>
<dbReference type="EMBL" id="QMFB01000009">
    <property type="protein sequence ID" value="RAV20240.1"/>
    <property type="molecule type" value="Genomic_DNA"/>
</dbReference>
<dbReference type="InterPro" id="IPR050312">
    <property type="entry name" value="IolE/XylAMocC-like"/>
</dbReference>
<keyword evidence="3" id="KW-1185">Reference proteome</keyword>
<dbReference type="RefSeq" id="WP_113032137.1">
    <property type="nucleotide sequence ID" value="NZ_QMFB01000009.1"/>
</dbReference>
<dbReference type="OrthoDB" id="9801960at2"/>
<gene>
    <name evidence="2" type="ORF">DQG23_17415</name>
</gene>
<dbReference type="PANTHER" id="PTHR12110">
    <property type="entry name" value="HYDROXYPYRUVATE ISOMERASE"/>
    <property type="match status" value="1"/>
</dbReference>
<proteinExistence type="predicted"/>
<keyword evidence="2" id="KW-0413">Isomerase</keyword>
<dbReference type="InterPro" id="IPR013022">
    <property type="entry name" value="Xyl_isomerase-like_TIM-brl"/>
</dbReference>
<protein>
    <submittedName>
        <fullName evidence="2">Sugar phosphate isomerase/epimerase</fullName>
    </submittedName>
</protein>
<accession>A0A329MKS6</accession>
<dbReference type="Pfam" id="PF01261">
    <property type="entry name" value="AP_endonuc_2"/>
    <property type="match status" value="1"/>
</dbReference>
<dbReference type="AlphaFoldDB" id="A0A329MKS6"/>
<name>A0A329MKS6_9BACL</name>
<dbReference type="Gene3D" id="3.20.20.150">
    <property type="entry name" value="Divalent-metal-dependent TIM barrel enzymes"/>
    <property type="match status" value="1"/>
</dbReference>
<reference evidence="2 3" key="1">
    <citation type="journal article" date="2009" name="Int. J. Syst. Evol. Microbiol.">
        <title>Paenibacillus contaminans sp. nov., isolated from a contaminated laboratory plate.</title>
        <authorList>
            <person name="Chou J.H."/>
            <person name="Lee J.H."/>
            <person name="Lin M.C."/>
            <person name="Chang P.S."/>
            <person name="Arun A.B."/>
            <person name="Young C.C."/>
            <person name="Chen W.M."/>
        </authorList>
    </citation>
    <scope>NUCLEOTIDE SEQUENCE [LARGE SCALE GENOMIC DNA]</scope>
    <source>
        <strain evidence="2 3">CKOBP-6</strain>
    </source>
</reference>
<sequence>MESGNQKGRTNPADWKIATSWGLRSEFSPADMKASGLSGVELVLEYRNLEEIPSDEKRQSYEKAVQEINDQQLELWSIHLPFTRELDISVTDPVHRRAVIEAQAELLRMAAPWGARHAVIHPSYEPIPEEEREARIAACREALRELSTIAASVGIKLAAECLPRTCLANNSEELLRILEDAPECGICCDVNHLYQETPESFIRKMGNRLTTVHMSDFDGIDEKHWMPGKGVIQWQEVLDALASIGYDGPFLFEVFPADPESLAACYNELLDGYNRRNK</sequence>
<dbReference type="InterPro" id="IPR036237">
    <property type="entry name" value="Xyl_isomerase-like_sf"/>
</dbReference>
<feature type="domain" description="Xylose isomerase-like TIM barrel" evidence="1">
    <location>
        <begin position="31"/>
        <end position="258"/>
    </location>
</feature>
<evidence type="ECO:0000313" key="2">
    <source>
        <dbReference type="EMBL" id="RAV20240.1"/>
    </source>
</evidence>
<dbReference type="GO" id="GO:0016853">
    <property type="term" value="F:isomerase activity"/>
    <property type="evidence" value="ECO:0007669"/>
    <property type="project" value="UniProtKB-KW"/>
</dbReference>
<dbReference type="SUPFAM" id="SSF51658">
    <property type="entry name" value="Xylose isomerase-like"/>
    <property type="match status" value="1"/>
</dbReference>
<evidence type="ECO:0000313" key="3">
    <source>
        <dbReference type="Proteomes" id="UP000250369"/>
    </source>
</evidence>
<organism evidence="2 3">
    <name type="scientific">Paenibacillus contaminans</name>
    <dbReference type="NCBI Taxonomy" id="450362"/>
    <lineage>
        <taxon>Bacteria</taxon>
        <taxon>Bacillati</taxon>
        <taxon>Bacillota</taxon>
        <taxon>Bacilli</taxon>
        <taxon>Bacillales</taxon>
        <taxon>Paenibacillaceae</taxon>
        <taxon>Paenibacillus</taxon>
    </lineage>
</organism>
<evidence type="ECO:0000259" key="1">
    <source>
        <dbReference type="Pfam" id="PF01261"/>
    </source>
</evidence>
<comment type="caution">
    <text evidence="2">The sequence shown here is derived from an EMBL/GenBank/DDBJ whole genome shotgun (WGS) entry which is preliminary data.</text>
</comment>